<dbReference type="Proteomes" id="UP000439903">
    <property type="component" value="Unassembled WGS sequence"/>
</dbReference>
<feature type="domain" description="GRF-type" evidence="6">
    <location>
        <begin position="373"/>
        <end position="417"/>
    </location>
</feature>
<evidence type="ECO:0000313" key="8">
    <source>
        <dbReference type="Proteomes" id="UP000439903"/>
    </source>
</evidence>
<name>A0A8H3WWK7_GIGMA</name>
<dbReference type="Pfam" id="PF13532">
    <property type="entry name" value="2OG-FeII_Oxy_2"/>
    <property type="match status" value="1"/>
</dbReference>
<dbReference type="PANTHER" id="PTHR31212">
    <property type="entry name" value="ALPHA-KETOGLUTARATE-DEPENDENT DIOXYGENASE ALKB HOMOLOG 3"/>
    <property type="match status" value="1"/>
</dbReference>
<dbReference type="InterPro" id="IPR010666">
    <property type="entry name" value="Znf_GRF"/>
</dbReference>
<sequence>MSDFDDKLIQLLALFKDANKTSLHDALKRAKGDLERAVNIYLDQERRKRPLKQPKLEHFFNGMSKKIKLNDYDIHSMDEETKKIAQIDKIPTEITISQQTSIKKVNLNDALKWPSSLTNSSNFKKSPRRIIQPVLKLFRPQDISEQTPCTLIPDVLPKELANSLLKVMLKESESWHRNQWWLFERLVTSPRTSSFYISNEVKNIYESDVYYNGEKTVNTRRFLPEMEEARKIIMSIVNEKRKSRVIHEFEIHGEWNPNVAVTNCYANSKESVGWHSDQLTNLGPRPIIGSLSLGTTRQFRLRRINEKSSRIISIPLPHNSLLIMWPPCQELWKHEVCSQNVIDNLHPIAGSKRINITFRQFRDEYTAEWTPKCSCGIPCVLKPVMRGSNIGRYFYMCYAAGVNEGQKCEFFEWLDVSKRQIDYKKKYGSLESI</sequence>
<keyword evidence="1" id="KW-0479">Metal-binding</keyword>
<dbReference type="GO" id="GO:0006307">
    <property type="term" value="P:DNA alkylation repair"/>
    <property type="evidence" value="ECO:0007669"/>
    <property type="project" value="InterPro"/>
</dbReference>
<feature type="domain" description="Fe2OG dioxygenase" evidence="5">
    <location>
        <begin position="256"/>
        <end position="362"/>
    </location>
</feature>
<dbReference type="InterPro" id="IPR037151">
    <property type="entry name" value="AlkB-like_sf"/>
</dbReference>
<dbReference type="PROSITE" id="PS51999">
    <property type="entry name" value="ZF_GRF"/>
    <property type="match status" value="1"/>
</dbReference>
<keyword evidence="2 4" id="KW-0863">Zinc-finger</keyword>
<evidence type="ECO:0000259" key="5">
    <source>
        <dbReference type="PROSITE" id="PS51471"/>
    </source>
</evidence>
<protein>
    <submittedName>
        <fullName evidence="7">Cue domain protein</fullName>
    </submittedName>
</protein>
<dbReference type="PROSITE" id="PS51471">
    <property type="entry name" value="FE2OG_OXY"/>
    <property type="match status" value="1"/>
</dbReference>
<dbReference type="Pfam" id="PF06839">
    <property type="entry name" value="Zn_ribbon_GRF"/>
    <property type="match status" value="1"/>
</dbReference>
<dbReference type="InterPro" id="IPR027450">
    <property type="entry name" value="AlkB-like"/>
</dbReference>
<gene>
    <name evidence="7" type="ORF">F8M41_014967</name>
</gene>
<evidence type="ECO:0000259" key="6">
    <source>
        <dbReference type="PROSITE" id="PS51999"/>
    </source>
</evidence>
<dbReference type="Gene3D" id="2.60.120.590">
    <property type="entry name" value="Alpha-ketoglutarate-dependent dioxygenase AlkB-like"/>
    <property type="match status" value="1"/>
</dbReference>
<evidence type="ECO:0000256" key="2">
    <source>
        <dbReference type="ARBA" id="ARBA00022771"/>
    </source>
</evidence>
<dbReference type="AlphaFoldDB" id="A0A8H3WWK7"/>
<dbReference type="EMBL" id="WTPW01003084">
    <property type="protein sequence ID" value="KAF0354657.1"/>
    <property type="molecule type" value="Genomic_DNA"/>
</dbReference>
<evidence type="ECO:0000256" key="4">
    <source>
        <dbReference type="PROSITE-ProRule" id="PRU01343"/>
    </source>
</evidence>
<accession>A0A8H3WWK7</accession>
<reference evidence="7 8" key="1">
    <citation type="journal article" date="2019" name="Environ. Microbiol.">
        <title>At the nexus of three kingdoms: the genome of the mycorrhizal fungus Gigaspora margarita provides insights into plant, endobacterial and fungal interactions.</title>
        <authorList>
            <person name="Venice F."/>
            <person name="Ghignone S."/>
            <person name="Salvioli di Fossalunga A."/>
            <person name="Amselem J."/>
            <person name="Novero M."/>
            <person name="Xianan X."/>
            <person name="Sedzielewska Toro K."/>
            <person name="Morin E."/>
            <person name="Lipzen A."/>
            <person name="Grigoriev I.V."/>
            <person name="Henrissat B."/>
            <person name="Martin F.M."/>
            <person name="Bonfante P."/>
        </authorList>
    </citation>
    <scope>NUCLEOTIDE SEQUENCE [LARGE SCALE GENOMIC DNA]</scope>
    <source>
        <strain evidence="7 8">BEG34</strain>
    </source>
</reference>
<evidence type="ECO:0000256" key="3">
    <source>
        <dbReference type="ARBA" id="ARBA00022833"/>
    </source>
</evidence>
<comment type="caution">
    <text evidence="7">The sequence shown here is derived from an EMBL/GenBank/DDBJ whole genome shotgun (WGS) entry which is preliminary data.</text>
</comment>
<dbReference type="SUPFAM" id="SSF51197">
    <property type="entry name" value="Clavaminate synthase-like"/>
    <property type="match status" value="1"/>
</dbReference>
<keyword evidence="3" id="KW-0862">Zinc</keyword>
<dbReference type="InterPro" id="IPR032854">
    <property type="entry name" value="ALKBH3"/>
</dbReference>
<proteinExistence type="predicted"/>
<dbReference type="GO" id="GO:0008270">
    <property type="term" value="F:zinc ion binding"/>
    <property type="evidence" value="ECO:0007669"/>
    <property type="project" value="UniProtKB-KW"/>
</dbReference>
<organism evidence="7 8">
    <name type="scientific">Gigaspora margarita</name>
    <dbReference type="NCBI Taxonomy" id="4874"/>
    <lineage>
        <taxon>Eukaryota</taxon>
        <taxon>Fungi</taxon>
        <taxon>Fungi incertae sedis</taxon>
        <taxon>Mucoromycota</taxon>
        <taxon>Glomeromycotina</taxon>
        <taxon>Glomeromycetes</taxon>
        <taxon>Diversisporales</taxon>
        <taxon>Gigasporaceae</taxon>
        <taxon>Gigaspora</taxon>
    </lineage>
</organism>
<dbReference type="InterPro" id="IPR005123">
    <property type="entry name" value="Oxoglu/Fe-dep_dioxygenase_dom"/>
</dbReference>
<dbReference type="GO" id="GO:0051213">
    <property type="term" value="F:dioxygenase activity"/>
    <property type="evidence" value="ECO:0007669"/>
    <property type="project" value="InterPro"/>
</dbReference>
<evidence type="ECO:0000256" key="1">
    <source>
        <dbReference type="ARBA" id="ARBA00022723"/>
    </source>
</evidence>
<dbReference type="OrthoDB" id="545910at2759"/>
<dbReference type="CDD" id="cd14279">
    <property type="entry name" value="CUE"/>
    <property type="match status" value="1"/>
</dbReference>
<dbReference type="PANTHER" id="PTHR31212:SF4">
    <property type="entry name" value="ALPHA-KETOGLUTARATE-DEPENDENT DIOXYGENASE ALKB HOMOLOG 3"/>
    <property type="match status" value="1"/>
</dbReference>
<keyword evidence="8" id="KW-1185">Reference proteome</keyword>
<evidence type="ECO:0000313" key="7">
    <source>
        <dbReference type="EMBL" id="KAF0354657.1"/>
    </source>
</evidence>